<comment type="caution">
    <text evidence="1">The sequence shown here is derived from an EMBL/GenBank/DDBJ whole genome shotgun (WGS) entry which is preliminary data.</text>
</comment>
<proteinExistence type="predicted"/>
<evidence type="ECO:0000313" key="2">
    <source>
        <dbReference type="Proteomes" id="UP000257109"/>
    </source>
</evidence>
<keyword evidence="2" id="KW-1185">Reference proteome</keyword>
<dbReference type="Proteomes" id="UP000257109">
    <property type="component" value="Unassembled WGS sequence"/>
</dbReference>
<feature type="non-terminal residue" evidence="1">
    <location>
        <position position="1"/>
    </location>
</feature>
<protein>
    <submittedName>
        <fullName evidence="1">Uncharacterized protein</fullName>
    </submittedName>
</protein>
<accession>A0A371FVZ9</accession>
<name>A0A371FVZ9_MUCPR</name>
<sequence length="139" mass="15859">MFQDLRFKSRGSVTFGGNKKGKIVGINKISKHIFPFIDNVLFVEGLKHNLLSISHFLCDHGYDVSFNKGECIVKNPNGSQIFSAKRQNNLYKINLINLRNQSVTCLKLEHASLRLILKLKLVRGLLCLVYKIDFLYDAC</sequence>
<evidence type="ECO:0000313" key="1">
    <source>
        <dbReference type="EMBL" id="RDX82488.1"/>
    </source>
</evidence>
<organism evidence="1 2">
    <name type="scientific">Mucuna pruriens</name>
    <name type="common">Velvet bean</name>
    <name type="synonym">Dolichos pruriens</name>
    <dbReference type="NCBI Taxonomy" id="157652"/>
    <lineage>
        <taxon>Eukaryota</taxon>
        <taxon>Viridiplantae</taxon>
        <taxon>Streptophyta</taxon>
        <taxon>Embryophyta</taxon>
        <taxon>Tracheophyta</taxon>
        <taxon>Spermatophyta</taxon>
        <taxon>Magnoliopsida</taxon>
        <taxon>eudicotyledons</taxon>
        <taxon>Gunneridae</taxon>
        <taxon>Pentapetalae</taxon>
        <taxon>rosids</taxon>
        <taxon>fabids</taxon>
        <taxon>Fabales</taxon>
        <taxon>Fabaceae</taxon>
        <taxon>Papilionoideae</taxon>
        <taxon>50 kb inversion clade</taxon>
        <taxon>NPAAA clade</taxon>
        <taxon>indigoferoid/millettioid clade</taxon>
        <taxon>Phaseoleae</taxon>
        <taxon>Mucuna</taxon>
    </lineage>
</organism>
<dbReference type="OrthoDB" id="1932348at2759"/>
<gene>
    <name evidence="1" type="ORF">CR513_36727</name>
</gene>
<reference evidence="1" key="1">
    <citation type="submission" date="2018-05" db="EMBL/GenBank/DDBJ databases">
        <title>Draft genome of Mucuna pruriens seed.</title>
        <authorList>
            <person name="Nnadi N.E."/>
            <person name="Vos R."/>
            <person name="Hasami M.H."/>
            <person name="Devisetty U.K."/>
            <person name="Aguiy J.C."/>
        </authorList>
    </citation>
    <scope>NUCLEOTIDE SEQUENCE [LARGE SCALE GENOMIC DNA]</scope>
    <source>
        <strain evidence="1">JCA_2017</strain>
    </source>
</reference>
<dbReference type="AlphaFoldDB" id="A0A371FVZ9"/>
<dbReference type="EMBL" id="QJKJ01007631">
    <property type="protein sequence ID" value="RDX82488.1"/>
    <property type="molecule type" value="Genomic_DNA"/>
</dbReference>